<dbReference type="PANTHER" id="PTHR11926">
    <property type="entry name" value="GLUCOSYL/GLUCURONOSYL TRANSFERASES"/>
    <property type="match status" value="1"/>
</dbReference>
<dbReference type="GO" id="GO:0080043">
    <property type="term" value="F:quercetin 3-O-glucosyltransferase activity"/>
    <property type="evidence" value="ECO:0007669"/>
    <property type="project" value="TreeGrafter"/>
</dbReference>
<comment type="similarity">
    <text evidence="1">Belongs to the UDP-glycosyltransferase family.</text>
</comment>
<evidence type="ECO:0000313" key="3">
    <source>
        <dbReference type="EMBL" id="KAK9071125.1"/>
    </source>
</evidence>
<dbReference type="PANTHER" id="PTHR11926:SF1532">
    <property type="entry name" value="GLYCOSYLTRANSFERASE"/>
    <property type="match status" value="1"/>
</dbReference>
<dbReference type="SUPFAM" id="SSF53756">
    <property type="entry name" value="UDP-Glycosyltransferase/glycogen phosphorylase"/>
    <property type="match status" value="1"/>
</dbReference>
<proteinExistence type="inferred from homology"/>
<feature type="signal peptide" evidence="2">
    <location>
        <begin position="1"/>
        <end position="18"/>
    </location>
</feature>
<dbReference type="GO" id="GO:0080044">
    <property type="term" value="F:quercetin 7-O-glucosyltransferase activity"/>
    <property type="evidence" value="ECO:0007669"/>
    <property type="project" value="TreeGrafter"/>
</dbReference>
<keyword evidence="4" id="KW-1185">Reference proteome</keyword>
<dbReference type="Proteomes" id="UP001408789">
    <property type="component" value="Unassembled WGS sequence"/>
</dbReference>
<feature type="chain" id="PRO_5042899553" evidence="2">
    <location>
        <begin position="19"/>
        <end position="222"/>
    </location>
</feature>
<accession>A0AAP0D9N2</accession>
<dbReference type="Gene3D" id="3.40.50.2000">
    <property type="entry name" value="Glycogen Phosphorylase B"/>
    <property type="match status" value="1"/>
</dbReference>
<sequence length="222" mass="25440">MLRLGHLLLSKGLHVTLATHDHALKHHSSTVGGIHLEFFSDGLPKDYNRQTNDFNVYMNSLSQNGPVNLSAMIRSHPRKFSCIINTPFVPWAADVAAEFQIPCAMLWIQPCTLYQIYYCFYNRLNVFPTETTLDMHVKLPGLPLFTSDELPSFVLPSNTFPTLDSILNEVFQNMRKIKWVLGNSFMELEKDVIESMNDAVLAGRTARPRRFVRKIERNRRGS</sequence>
<organism evidence="3 4">
    <name type="scientific">Deinandra increscens subsp. villosa</name>
    <dbReference type="NCBI Taxonomy" id="3103831"/>
    <lineage>
        <taxon>Eukaryota</taxon>
        <taxon>Viridiplantae</taxon>
        <taxon>Streptophyta</taxon>
        <taxon>Embryophyta</taxon>
        <taxon>Tracheophyta</taxon>
        <taxon>Spermatophyta</taxon>
        <taxon>Magnoliopsida</taxon>
        <taxon>eudicotyledons</taxon>
        <taxon>Gunneridae</taxon>
        <taxon>Pentapetalae</taxon>
        <taxon>asterids</taxon>
        <taxon>campanulids</taxon>
        <taxon>Asterales</taxon>
        <taxon>Asteraceae</taxon>
        <taxon>Asteroideae</taxon>
        <taxon>Heliantheae alliance</taxon>
        <taxon>Madieae</taxon>
        <taxon>Madiinae</taxon>
        <taxon>Deinandra</taxon>
    </lineage>
</organism>
<dbReference type="EMBL" id="JBCNJP010000011">
    <property type="protein sequence ID" value="KAK9071125.1"/>
    <property type="molecule type" value="Genomic_DNA"/>
</dbReference>
<evidence type="ECO:0000256" key="2">
    <source>
        <dbReference type="SAM" id="SignalP"/>
    </source>
</evidence>
<evidence type="ECO:0000256" key="1">
    <source>
        <dbReference type="ARBA" id="ARBA00009995"/>
    </source>
</evidence>
<dbReference type="AlphaFoldDB" id="A0AAP0D9N2"/>
<keyword evidence="2" id="KW-0732">Signal</keyword>
<reference evidence="3 4" key="1">
    <citation type="submission" date="2024-04" db="EMBL/GenBank/DDBJ databases">
        <title>The reference genome of an endangered Asteraceae, Deinandra increscens subsp. villosa, native to the Central Coast of California.</title>
        <authorList>
            <person name="Guilliams M."/>
            <person name="Hasenstab-Lehman K."/>
            <person name="Meyer R."/>
            <person name="Mcevoy S."/>
        </authorList>
    </citation>
    <scope>NUCLEOTIDE SEQUENCE [LARGE SCALE GENOMIC DNA]</scope>
    <source>
        <tissue evidence="3">Leaf</tissue>
    </source>
</reference>
<comment type="caution">
    <text evidence="3">The sequence shown here is derived from an EMBL/GenBank/DDBJ whole genome shotgun (WGS) entry which is preliminary data.</text>
</comment>
<evidence type="ECO:0000313" key="4">
    <source>
        <dbReference type="Proteomes" id="UP001408789"/>
    </source>
</evidence>
<name>A0AAP0D9N2_9ASTR</name>
<protein>
    <submittedName>
        <fullName evidence="3">Uncharacterized protein</fullName>
    </submittedName>
</protein>
<gene>
    <name evidence="3" type="ORF">SSX86_009693</name>
</gene>